<reference evidence="2 3" key="1">
    <citation type="submission" date="2018-03" db="EMBL/GenBank/DDBJ databases">
        <title>Bacteriophage NCPPB3778 and a type I-E CRISPR drive the evolution of the US Biological Select Agent, Rathayibacter toxicus.</title>
        <authorList>
            <person name="Davis E.W.II."/>
            <person name="Tabima J.F."/>
            <person name="Weisberg A.J."/>
            <person name="Dantas Lopes L."/>
            <person name="Wiseman M.S."/>
            <person name="Wiseman M.S."/>
            <person name="Pupko T."/>
            <person name="Belcher M.S."/>
            <person name="Sechler A.J."/>
            <person name="Tancos M.A."/>
            <person name="Schroeder B.K."/>
            <person name="Murray T.D."/>
            <person name="Luster D.G."/>
            <person name="Schneider W.L."/>
            <person name="Rogers E."/>
            <person name="Andreote F.D."/>
            <person name="Grunwald N.J."/>
            <person name="Putnam M.L."/>
            <person name="Chang J.H."/>
        </authorList>
    </citation>
    <scope>NUCLEOTIDE SEQUENCE [LARGE SCALE GENOMIC DNA]</scope>
    <source>
        <strain evidence="2 3">DSM 15933</strain>
    </source>
</reference>
<feature type="domain" description="AB hydrolase-1" evidence="1">
    <location>
        <begin position="22"/>
        <end position="133"/>
    </location>
</feature>
<proteinExistence type="predicted"/>
<evidence type="ECO:0000259" key="1">
    <source>
        <dbReference type="Pfam" id="PF00561"/>
    </source>
</evidence>
<dbReference type="GO" id="GO:0003824">
    <property type="term" value="F:catalytic activity"/>
    <property type="evidence" value="ECO:0007669"/>
    <property type="project" value="InterPro"/>
</dbReference>
<dbReference type="AlphaFoldDB" id="A0A2T4URE6"/>
<gene>
    <name evidence="2" type="ORF">C1I63_03985</name>
</gene>
<dbReference type="Proteomes" id="UP000241085">
    <property type="component" value="Unassembled WGS sequence"/>
</dbReference>
<dbReference type="EMBL" id="PZPL01000001">
    <property type="protein sequence ID" value="PTL72081.1"/>
    <property type="molecule type" value="Genomic_DNA"/>
</dbReference>
<dbReference type="InterPro" id="IPR000639">
    <property type="entry name" value="Epox_hydrolase-like"/>
</dbReference>
<dbReference type="Pfam" id="PF00561">
    <property type="entry name" value="Abhydrolase_1"/>
    <property type="match status" value="1"/>
</dbReference>
<dbReference type="Gene3D" id="3.40.50.1820">
    <property type="entry name" value="alpha/beta hydrolase"/>
    <property type="match status" value="1"/>
</dbReference>
<evidence type="ECO:0000313" key="2">
    <source>
        <dbReference type="EMBL" id="PTL72081.1"/>
    </source>
</evidence>
<evidence type="ECO:0000313" key="3">
    <source>
        <dbReference type="Proteomes" id="UP000241085"/>
    </source>
</evidence>
<dbReference type="PRINTS" id="PR00111">
    <property type="entry name" value="ABHYDROLASE"/>
</dbReference>
<comment type="caution">
    <text evidence="2">The sequence shown here is derived from an EMBL/GenBank/DDBJ whole genome shotgun (WGS) entry which is preliminary data.</text>
</comment>
<dbReference type="PRINTS" id="PR00412">
    <property type="entry name" value="EPOXHYDRLASE"/>
</dbReference>
<organism evidence="2 3">
    <name type="scientific">Rathayibacter caricis DSM 15933</name>
    <dbReference type="NCBI Taxonomy" id="1328867"/>
    <lineage>
        <taxon>Bacteria</taxon>
        <taxon>Bacillati</taxon>
        <taxon>Actinomycetota</taxon>
        <taxon>Actinomycetes</taxon>
        <taxon>Micrococcales</taxon>
        <taxon>Microbacteriaceae</taxon>
        <taxon>Rathayibacter</taxon>
    </lineage>
</organism>
<name>A0A2T4URE6_9MICO</name>
<protein>
    <recommendedName>
        <fullName evidence="1">AB hydrolase-1 domain-containing protein</fullName>
    </recommendedName>
</protein>
<dbReference type="InterPro" id="IPR000073">
    <property type="entry name" value="AB_hydrolase_1"/>
</dbReference>
<keyword evidence="3" id="KW-1185">Reference proteome</keyword>
<sequence>MPHLDVPGASLHWEADGHASSPALLLVHAGIADLRMWDPVVPELARDHLVVRLDSRGFGGTTTGDVDFDERADLLAVLDHLGVERAVVVGCSRGGSAALDLAIAHPDRVSGLVAVCPGVGGFPYPELTEEEDALFDEIDALLTTGDHAQVARKEAELWAFGPGRSPDGLDPSFVRTVRSLAEGRAGHEHEKPRPIPLEPPAYDRVVDLDVPALLLVGAHDVSESFPVFEYLVATIAGAEGHVFESAAHLPSVERPEEFLAVLRPWLARHEV</sequence>
<dbReference type="InterPro" id="IPR029058">
    <property type="entry name" value="AB_hydrolase_fold"/>
</dbReference>
<dbReference type="SUPFAM" id="SSF53474">
    <property type="entry name" value="alpha/beta-Hydrolases"/>
    <property type="match status" value="1"/>
</dbReference>
<accession>A0A2T4URE6</accession>
<dbReference type="InterPro" id="IPR050266">
    <property type="entry name" value="AB_hydrolase_sf"/>
</dbReference>
<dbReference type="RefSeq" id="WP_107573858.1">
    <property type="nucleotide sequence ID" value="NZ_PZPL01000001.1"/>
</dbReference>
<dbReference type="PANTHER" id="PTHR43798">
    <property type="entry name" value="MONOACYLGLYCEROL LIPASE"/>
    <property type="match status" value="1"/>
</dbReference>